<evidence type="ECO:0000256" key="1">
    <source>
        <dbReference type="ARBA" id="ARBA00022723"/>
    </source>
</evidence>
<evidence type="ECO:0000256" key="3">
    <source>
        <dbReference type="ARBA" id="ARBA00022771"/>
    </source>
</evidence>
<evidence type="ECO:0000259" key="7">
    <source>
        <dbReference type="PROSITE" id="PS50157"/>
    </source>
</evidence>
<dbReference type="EMBL" id="AGBW02010936">
    <property type="protein sequence ID" value="OWR47494.1"/>
    <property type="molecule type" value="Genomic_DNA"/>
</dbReference>
<evidence type="ECO:0000313" key="8">
    <source>
        <dbReference type="EMBL" id="OWR47494.1"/>
    </source>
</evidence>
<dbReference type="Proteomes" id="UP000007151">
    <property type="component" value="Unassembled WGS sequence"/>
</dbReference>
<dbReference type="AlphaFoldDB" id="A0A212F193"/>
<feature type="compositionally biased region" description="Basic residues" evidence="6">
    <location>
        <begin position="99"/>
        <end position="109"/>
    </location>
</feature>
<dbReference type="Pfam" id="PF12171">
    <property type="entry name" value="zf-C2H2_jaz"/>
    <property type="match status" value="1"/>
</dbReference>
<feature type="non-terminal residue" evidence="8">
    <location>
        <position position="1"/>
    </location>
</feature>
<feature type="domain" description="C2H2-type" evidence="7">
    <location>
        <begin position="314"/>
        <end position="341"/>
    </location>
</feature>
<dbReference type="InterPro" id="IPR022755">
    <property type="entry name" value="Znf_C2H2_jaz"/>
</dbReference>
<dbReference type="FunFam" id="3.30.160.60:FF:002343">
    <property type="entry name" value="Zinc finger protein 33A"/>
    <property type="match status" value="1"/>
</dbReference>
<evidence type="ECO:0000256" key="2">
    <source>
        <dbReference type="ARBA" id="ARBA00022737"/>
    </source>
</evidence>
<dbReference type="GO" id="GO:0006355">
    <property type="term" value="P:regulation of DNA-templated transcription"/>
    <property type="evidence" value="ECO:0007669"/>
    <property type="project" value="UniProtKB-ARBA"/>
</dbReference>
<dbReference type="KEGG" id="dpl:KGM_200510B"/>
<dbReference type="InterPro" id="IPR013087">
    <property type="entry name" value="Znf_C2H2_type"/>
</dbReference>
<evidence type="ECO:0000256" key="6">
    <source>
        <dbReference type="SAM" id="MobiDB-lite"/>
    </source>
</evidence>
<dbReference type="PANTHER" id="PTHR24379:SF121">
    <property type="entry name" value="C2H2-TYPE DOMAIN-CONTAINING PROTEIN"/>
    <property type="match status" value="1"/>
</dbReference>
<keyword evidence="1" id="KW-0479">Metal-binding</keyword>
<dbReference type="GO" id="GO:0008270">
    <property type="term" value="F:zinc ion binding"/>
    <property type="evidence" value="ECO:0007669"/>
    <property type="project" value="UniProtKB-KW"/>
</dbReference>
<dbReference type="PROSITE" id="PS00028">
    <property type="entry name" value="ZINC_FINGER_C2H2_1"/>
    <property type="match status" value="4"/>
</dbReference>
<dbReference type="SUPFAM" id="SSF57667">
    <property type="entry name" value="beta-beta-alpha zinc fingers"/>
    <property type="match status" value="3"/>
</dbReference>
<feature type="domain" description="C2H2-type" evidence="7">
    <location>
        <begin position="342"/>
        <end position="372"/>
    </location>
</feature>
<dbReference type="Pfam" id="PF00096">
    <property type="entry name" value="zf-C2H2"/>
    <property type="match status" value="2"/>
</dbReference>
<dbReference type="eggNOG" id="KOG1721">
    <property type="taxonomic scope" value="Eukaryota"/>
</dbReference>
<keyword evidence="3 5" id="KW-0863">Zinc-finger</keyword>
<keyword evidence="9" id="KW-1185">Reference proteome</keyword>
<feature type="domain" description="C2H2-type" evidence="7">
    <location>
        <begin position="173"/>
        <end position="200"/>
    </location>
</feature>
<evidence type="ECO:0000256" key="5">
    <source>
        <dbReference type="PROSITE-ProRule" id="PRU00042"/>
    </source>
</evidence>
<evidence type="ECO:0000256" key="4">
    <source>
        <dbReference type="ARBA" id="ARBA00022833"/>
    </source>
</evidence>
<accession>A0A212F193</accession>
<dbReference type="STRING" id="278856.A0A212F193"/>
<organism evidence="8 9">
    <name type="scientific">Danaus plexippus plexippus</name>
    <dbReference type="NCBI Taxonomy" id="278856"/>
    <lineage>
        <taxon>Eukaryota</taxon>
        <taxon>Metazoa</taxon>
        <taxon>Ecdysozoa</taxon>
        <taxon>Arthropoda</taxon>
        <taxon>Hexapoda</taxon>
        <taxon>Insecta</taxon>
        <taxon>Pterygota</taxon>
        <taxon>Neoptera</taxon>
        <taxon>Endopterygota</taxon>
        <taxon>Lepidoptera</taxon>
        <taxon>Glossata</taxon>
        <taxon>Ditrysia</taxon>
        <taxon>Papilionoidea</taxon>
        <taxon>Nymphalidae</taxon>
        <taxon>Danainae</taxon>
        <taxon>Danaini</taxon>
        <taxon>Danaina</taxon>
        <taxon>Danaus</taxon>
        <taxon>Danaus</taxon>
    </lineage>
</organism>
<keyword evidence="2" id="KW-0677">Repeat</keyword>
<evidence type="ECO:0000313" key="9">
    <source>
        <dbReference type="Proteomes" id="UP000007151"/>
    </source>
</evidence>
<reference evidence="8 9" key="1">
    <citation type="journal article" date="2011" name="Cell">
        <title>The monarch butterfly genome yields insights into long-distance migration.</title>
        <authorList>
            <person name="Zhan S."/>
            <person name="Merlin C."/>
            <person name="Boore J.L."/>
            <person name="Reppert S.M."/>
        </authorList>
    </citation>
    <scope>NUCLEOTIDE SEQUENCE [LARGE SCALE GENOMIC DNA]</scope>
    <source>
        <strain evidence="8">F-2</strain>
    </source>
</reference>
<dbReference type="SMART" id="SM00355">
    <property type="entry name" value="ZnF_C2H2"/>
    <property type="match status" value="7"/>
</dbReference>
<dbReference type="Gene3D" id="3.30.160.60">
    <property type="entry name" value="Classic Zinc Finger"/>
    <property type="match status" value="4"/>
</dbReference>
<gene>
    <name evidence="8" type="ORF">KGM_200510B</name>
</gene>
<feature type="region of interest" description="Disordered" evidence="6">
    <location>
        <begin position="91"/>
        <end position="110"/>
    </location>
</feature>
<keyword evidence="4" id="KW-0862">Zinc</keyword>
<dbReference type="PANTHER" id="PTHR24379">
    <property type="entry name" value="KRAB AND ZINC FINGER DOMAIN-CONTAINING"/>
    <property type="match status" value="1"/>
</dbReference>
<feature type="domain" description="C2H2-type" evidence="7">
    <location>
        <begin position="286"/>
        <end position="313"/>
    </location>
</feature>
<sequence length="374" mass="43662">FPIDGQDPELTKYANPQLSSSATLVIDNVKTKTGYHKVLEHEKIHFMPPSDDTHFLDEEIPLKLETEDDVPLQEIRENKLKDLALDGFMTESNQEKKEKTKKTKKKVKTRVTDNIKTENELESDTQEAKTPKKRNLRRTIDIDENKIRVITLDPAEQLRQRQAENEATLKFPFQCHLCFKGFNYEEKLKNHMFKHSPARGSYKCEVCSMYLPTPYSASVHGLTHTLRYECVQCGRRMTDRLAIVNHYRSQHEGVLSVYTCHICGKVSNNDKTHRGHMRNHHSGSRAVCRECGKSFVNNDSLAEHMLIHQGIKNYECPECGKKFRTRNQIRHHLVKHSDHKEFYCVECDVRFKSAHTLRQHLKRTTKHKDKKSLK</sequence>
<dbReference type="PROSITE" id="PS50157">
    <property type="entry name" value="ZINC_FINGER_C2H2_2"/>
    <property type="match status" value="6"/>
</dbReference>
<protein>
    <submittedName>
        <fullName evidence="8">Zinc finger protein 345</fullName>
    </submittedName>
</protein>
<dbReference type="InParanoid" id="A0A212F193"/>
<name>A0A212F193_DANPL</name>
<feature type="domain" description="C2H2-type" evidence="7">
    <location>
        <begin position="228"/>
        <end position="253"/>
    </location>
</feature>
<proteinExistence type="predicted"/>
<dbReference type="InterPro" id="IPR036236">
    <property type="entry name" value="Znf_C2H2_sf"/>
</dbReference>
<comment type="caution">
    <text evidence="8">The sequence shown here is derived from an EMBL/GenBank/DDBJ whole genome shotgun (WGS) entry which is preliminary data.</text>
</comment>
<feature type="domain" description="C2H2-type" evidence="7">
    <location>
        <begin position="258"/>
        <end position="286"/>
    </location>
</feature>